<dbReference type="AlphaFoldDB" id="A0A1V6C5K1"/>
<feature type="transmembrane region" description="Helical" evidence="3">
    <location>
        <begin position="12"/>
        <end position="31"/>
    </location>
</feature>
<gene>
    <name evidence="4" type="ORF">BWX89_01436</name>
</gene>
<dbReference type="Gene3D" id="3.30.70.60">
    <property type="match status" value="1"/>
</dbReference>
<sequence>MKKILGFLKKNLVFIFLIVVVGILGCGFNLINKTQKQLKKTEEEIKAKYEEIKKYETQKDLAPSPELINKLKKEQEFVQNQFISMLNRFTTTTIVMPEFKDFPNVEFKEFLFETNDILKKKAQKNNVVIPSSFGFQETGFPSQDQIPLFTLQITVLKHIIDLLIDSGVSVVNAVVPGMPSSVSFYKVLPLDISITGSSIEIMRFLKYLNNPSSFFTLESFSITKKDSGMFQGNFKINAVIIDKNAVAQAPTVSVKQPTPVNGAPVQPTQPGAPPPVQNR</sequence>
<dbReference type="InterPro" id="IPR007445">
    <property type="entry name" value="PilO"/>
</dbReference>
<dbReference type="EMBL" id="MWDQ01000138">
    <property type="protein sequence ID" value="OQB72193.1"/>
    <property type="molecule type" value="Genomic_DNA"/>
</dbReference>
<name>A0A1V6C5K1_UNCT6</name>
<keyword evidence="3" id="KW-1133">Transmembrane helix</keyword>
<dbReference type="InterPro" id="IPR014717">
    <property type="entry name" value="Transl_elong_EF1B/ribsomal_bS6"/>
</dbReference>
<dbReference type="Pfam" id="PF04350">
    <property type="entry name" value="PilO"/>
    <property type="match status" value="1"/>
</dbReference>
<organism evidence="4">
    <name type="scientific">candidate division TA06 bacterium ADurb.Bin131</name>
    <dbReference type="NCBI Taxonomy" id="1852827"/>
    <lineage>
        <taxon>Bacteria</taxon>
        <taxon>Bacteria division TA06</taxon>
    </lineage>
</organism>
<keyword evidence="1" id="KW-0175">Coiled coil</keyword>
<evidence type="ECO:0000256" key="2">
    <source>
        <dbReference type="SAM" id="MobiDB-lite"/>
    </source>
</evidence>
<dbReference type="GO" id="GO:0043683">
    <property type="term" value="P:type IV pilus assembly"/>
    <property type="evidence" value="ECO:0007669"/>
    <property type="project" value="InterPro"/>
</dbReference>
<feature type="region of interest" description="Disordered" evidence="2">
    <location>
        <begin position="256"/>
        <end position="279"/>
    </location>
</feature>
<protein>
    <recommendedName>
        <fullName evidence="5">Pilus assembly protein, PilO</fullName>
    </recommendedName>
</protein>
<evidence type="ECO:0008006" key="5">
    <source>
        <dbReference type="Google" id="ProtNLM"/>
    </source>
</evidence>
<evidence type="ECO:0000313" key="4">
    <source>
        <dbReference type="EMBL" id="OQB72193.1"/>
    </source>
</evidence>
<dbReference type="PROSITE" id="PS51257">
    <property type="entry name" value="PROKAR_LIPOPROTEIN"/>
    <property type="match status" value="1"/>
</dbReference>
<comment type="caution">
    <text evidence="4">The sequence shown here is derived from an EMBL/GenBank/DDBJ whole genome shotgun (WGS) entry which is preliminary data.</text>
</comment>
<reference evidence="4" key="1">
    <citation type="submission" date="2017-02" db="EMBL/GenBank/DDBJ databases">
        <title>Delving into the versatile metabolic prowess of the omnipresent phylum Bacteroidetes.</title>
        <authorList>
            <person name="Nobu M.K."/>
            <person name="Mei R."/>
            <person name="Narihiro T."/>
            <person name="Kuroda K."/>
            <person name="Liu W.-T."/>
        </authorList>
    </citation>
    <scope>NUCLEOTIDE SEQUENCE</scope>
    <source>
        <strain evidence="4">ADurb.Bin131</strain>
    </source>
</reference>
<feature type="coiled-coil region" evidence="1">
    <location>
        <begin position="31"/>
        <end position="58"/>
    </location>
</feature>
<dbReference type="GO" id="GO:0043107">
    <property type="term" value="P:type IV pilus-dependent motility"/>
    <property type="evidence" value="ECO:0007669"/>
    <property type="project" value="InterPro"/>
</dbReference>
<dbReference type="Proteomes" id="UP000485562">
    <property type="component" value="Unassembled WGS sequence"/>
</dbReference>
<evidence type="ECO:0000256" key="3">
    <source>
        <dbReference type="SAM" id="Phobius"/>
    </source>
</evidence>
<accession>A0A1V6C5K1</accession>
<keyword evidence="3" id="KW-0812">Transmembrane</keyword>
<evidence type="ECO:0000256" key="1">
    <source>
        <dbReference type="SAM" id="Coils"/>
    </source>
</evidence>
<feature type="compositionally biased region" description="Pro residues" evidence="2">
    <location>
        <begin position="270"/>
        <end position="279"/>
    </location>
</feature>
<keyword evidence="3" id="KW-0472">Membrane</keyword>
<dbReference type="CDD" id="cd22249">
    <property type="entry name" value="UDM1_RNF168_RNF169-like"/>
    <property type="match status" value="1"/>
</dbReference>
<proteinExistence type="predicted"/>